<evidence type="ECO:0000256" key="2">
    <source>
        <dbReference type="PROSITE-ProRule" id="PRU00335"/>
    </source>
</evidence>
<protein>
    <submittedName>
        <fullName evidence="4">TetR/AcrR family transcriptional regulator</fullName>
    </submittedName>
</protein>
<reference evidence="5" key="1">
    <citation type="journal article" date="2019" name="Int. J. Syst. Evol. Microbiol.">
        <title>The Global Catalogue of Microorganisms (GCM) 10K type strain sequencing project: providing services to taxonomists for standard genome sequencing and annotation.</title>
        <authorList>
            <consortium name="The Broad Institute Genomics Platform"/>
            <consortium name="The Broad Institute Genome Sequencing Center for Infectious Disease"/>
            <person name="Wu L."/>
            <person name="Ma J."/>
        </authorList>
    </citation>
    <scope>NUCLEOTIDE SEQUENCE [LARGE SCALE GENOMIC DNA]</scope>
    <source>
        <strain evidence="5">KCTC 42087</strain>
    </source>
</reference>
<dbReference type="Pfam" id="PF00440">
    <property type="entry name" value="TetR_N"/>
    <property type="match status" value="1"/>
</dbReference>
<accession>A0ABW1A9I3</accession>
<dbReference type="EMBL" id="JBHSON010000046">
    <property type="protein sequence ID" value="MFC5749825.1"/>
    <property type="molecule type" value="Genomic_DNA"/>
</dbReference>
<dbReference type="InterPro" id="IPR009057">
    <property type="entry name" value="Homeodomain-like_sf"/>
</dbReference>
<keyword evidence="1 2" id="KW-0238">DNA-binding</keyword>
<dbReference type="Gene3D" id="1.10.357.10">
    <property type="entry name" value="Tetracycline Repressor, domain 2"/>
    <property type="match status" value="1"/>
</dbReference>
<evidence type="ECO:0000256" key="1">
    <source>
        <dbReference type="ARBA" id="ARBA00023125"/>
    </source>
</evidence>
<feature type="domain" description="HTH tetR-type" evidence="3">
    <location>
        <begin position="15"/>
        <end position="74"/>
    </location>
</feature>
<dbReference type="SUPFAM" id="SSF46689">
    <property type="entry name" value="Homeodomain-like"/>
    <property type="match status" value="1"/>
</dbReference>
<evidence type="ECO:0000313" key="4">
    <source>
        <dbReference type="EMBL" id="MFC5749825.1"/>
    </source>
</evidence>
<sequence length="216" mass="23314">MRRHGWSGDLPGDDEEAVRRIIGATRVCIDRSGVTTSLADVARELGVTRQTVYRYFTNTEDLLVATAIDATGAFMDKIERHLAEHVALRGGTPAEVVVEGAVYALEQVPNEPYVGILLSSGRGGAFAKGFTSQPALRLGRGLIERFPVDWAAAGFGAEELDELVEHMLRIMQSFVTDPGTPARTGAGLRRYLMRWLAPAITAQAGERGERPAPAPG</sequence>
<name>A0ABW1A9I3_9ACTN</name>
<proteinExistence type="predicted"/>
<dbReference type="RefSeq" id="WP_378285550.1">
    <property type="nucleotide sequence ID" value="NZ_JBHSON010000046.1"/>
</dbReference>
<gene>
    <name evidence="4" type="ORF">ACFPZN_29720</name>
</gene>
<keyword evidence="5" id="KW-1185">Reference proteome</keyword>
<evidence type="ECO:0000259" key="3">
    <source>
        <dbReference type="PROSITE" id="PS50977"/>
    </source>
</evidence>
<comment type="caution">
    <text evidence="4">The sequence shown here is derived from an EMBL/GenBank/DDBJ whole genome shotgun (WGS) entry which is preliminary data.</text>
</comment>
<evidence type="ECO:0000313" key="5">
    <source>
        <dbReference type="Proteomes" id="UP001596074"/>
    </source>
</evidence>
<dbReference type="Proteomes" id="UP001596074">
    <property type="component" value="Unassembled WGS sequence"/>
</dbReference>
<organism evidence="4 5">
    <name type="scientific">Actinomadura rugatobispora</name>
    <dbReference type="NCBI Taxonomy" id="1994"/>
    <lineage>
        <taxon>Bacteria</taxon>
        <taxon>Bacillati</taxon>
        <taxon>Actinomycetota</taxon>
        <taxon>Actinomycetes</taxon>
        <taxon>Streptosporangiales</taxon>
        <taxon>Thermomonosporaceae</taxon>
        <taxon>Actinomadura</taxon>
    </lineage>
</organism>
<feature type="DNA-binding region" description="H-T-H motif" evidence="2">
    <location>
        <begin position="37"/>
        <end position="56"/>
    </location>
</feature>
<dbReference type="PRINTS" id="PR00455">
    <property type="entry name" value="HTHTETR"/>
</dbReference>
<dbReference type="PROSITE" id="PS50977">
    <property type="entry name" value="HTH_TETR_2"/>
    <property type="match status" value="1"/>
</dbReference>
<dbReference type="InterPro" id="IPR001647">
    <property type="entry name" value="HTH_TetR"/>
</dbReference>